<gene>
    <name evidence="2" type="ORF">GCM10010913_32490</name>
</gene>
<feature type="domain" description="Glycosyltransferase 2-like" evidence="1">
    <location>
        <begin position="481"/>
        <end position="661"/>
    </location>
</feature>
<protein>
    <submittedName>
        <fullName evidence="2">Glycosyl transferase family 2</fullName>
    </submittedName>
</protein>
<feature type="domain" description="Glycosyltransferase 2-like" evidence="1">
    <location>
        <begin position="224"/>
        <end position="384"/>
    </location>
</feature>
<dbReference type="InterPro" id="IPR029044">
    <property type="entry name" value="Nucleotide-diphossugar_trans"/>
</dbReference>
<evidence type="ECO:0000259" key="1">
    <source>
        <dbReference type="Pfam" id="PF00535"/>
    </source>
</evidence>
<dbReference type="EMBL" id="BMIW01000025">
    <property type="protein sequence ID" value="GGG08246.1"/>
    <property type="molecule type" value="Genomic_DNA"/>
</dbReference>
<proteinExistence type="predicted"/>
<organism evidence="2 3">
    <name type="scientific">Paenibacillus aceti</name>
    <dbReference type="NCBI Taxonomy" id="1820010"/>
    <lineage>
        <taxon>Bacteria</taxon>
        <taxon>Bacillati</taxon>
        <taxon>Bacillota</taxon>
        <taxon>Bacilli</taxon>
        <taxon>Bacillales</taxon>
        <taxon>Paenibacillaceae</taxon>
        <taxon>Paenibacillus</taxon>
    </lineage>
</organism>
<keyword evidence="3" id="KW-1185">Reference proteome</keyword>
<dbReference type="Pfam" id="PF00535">
    <property type="entry name" value="Glycos_transf_2"/>
    <property type="match status" value="2"/>
</dbReference>
<evidence type="ECO:0000313" key="3">
    <source>
        <dbReference type="Proteomes" id="UP000608420"/>
    </source>
</evidence>
<accession>A0ABQ1W152</accession>
<name>A0ABQ1W152_9BACL</name>
<reference evidence="3" key="1">
    <citation type="journal article" date="2019" name="Int. J. Syst. Evol. Microbiol.">
        <title>The Global Catalogue of Microorganisms (GCM) 10K type strain sequencing project: providing services to taxonomists for standard genome sequencing and annotation.</title>
        <authorList>
            <consortium name="The Broad Institute Genomics Platform"/>
            <consortium name="The Broad Institute Genome Sequencing Center for Infectious Disease"/>
            <person name="Wu L."/>
            <person name="Ma J."/>
        </authorList>
    </citation>
    <scope>NUCLEOTIDE SEQUENCE [LARGE SCALE GENOMIC DNA]</scope>
    <source>
        <strain evidence="3">CGMCC 1.15420</strain>
    </source>
</reference>
<dbReference type="CDD" id="cd04186">
    <property type="entry name" value="GT_2_like_c"/>
    <property type="match status" value="1"/>
</dbReference>
<dbReference type="Gene3D" id="3.90.550.10">
    <property type="entry name" value="Spore Coat Polysaccharide Biosynthesis Protein SpsA, Chain A"/>
    <property type="match status" value="2"/>
</dbReference>
<dbReference type="SUPFAM" id="SSF53448">
    <property type="entry name" value="Nucleotide-diphospho-sugar transferases"/>
    <property type="match status" value="2"/>
</dbReference>
<dbReference type="InterPro" id="IPR001173">
    <property type="entry name" value="Glyco_trans_2-like"/>
</dbReference>
<keyword evidence="2" id="KW-0808">Transferase</keyword>
<dbReference type="PANTHER" id="PTHR43179:SF7">
    <property type="entry name" value="RHAMNOSYLTRANSFERASE WBBL"/>
    <property type="match status" value="1"/>
</dbReference>
<dbReference type="GO" id="GO:0016740">
    <property type="term" value="F:transferase activity"/>
    <property type="evidence" value="ECO:0007669"/>
    <property type="project" value="UniProtKB-KW"/>
</dbReference>
<dbReference type="RefSeq" id="WP_229717106.1">
    <property type="nucleotide sequence ID" value="NZ_BMIW01000025.1"/>
</dbReference>
<dbReference type="CDD" id="cd04184">
    <property type="entry name" value="GT2_RfbC_Mx_like"/>
    <property type="match status" value="1"/>
</dbReference>
<sequence length="755" mass="86743">MKIKSIINRGLTALAGALQLRSRMKLSPISDLENADGTWISTGIDPAFLLEGRFFCGWNILTFNSISDEIIPVKLYLDEGTGFSEEKSLMLDSIKIGTNHYKTIFHVPLGTKRLRLDPGEQESRFNIEKIKIRKTIKYYIFIASVIKLCNQQGYRYTFKTMTNKFLTTYKSEGLVGMKQKIRAFQNRNQNNSDNYGKWISYNENNNIDEMIKEIKFLEYRPLISIILPVYNVDEVWLRKCIDSVINQIYGNWELCISDDASTKPHVKMVLTEYEKKDERIKVVYREKNGHISESSNSALEIATGGFIALLDHDDELATNALYEVVKLLNTYTDADMIYSDEDKIGINGERHSPYFKPDWSPDLILSNMYTCHLGVYRKSLVDKIGGFRKGFEGSQDFDLVLRLTELTTKIYHIPKILYHWRTIPESTASGSGAKNYTHFAGIKALEDTLRRRNIEGEVQEIEGYSNIYRLHYYLKEEPMVSIIIPTRDMGLILDKCIESIINKTTYSNYEIIIADNGSEEKQTFDIFQKWKGVLGKKLHILTLDIPFNYSKINNLAVQESKGSLILLLNNDIEVISPNWLHEMVGYSLRSNTGAVGAKLYYPDRTIQHSGVIMGLGGVAGHAFRTCNEFDPGYFGMLLSNRNYSVVTAACMMVRKEVFYEVGGLEEELSVAFNDVDFCLKLMNQGYYNVCLNSISLYHHESKTRGAEDTPEKRERFTKEINYMLSKWPGIIERDPFYNINLSLESDRAFYLKVSF</sequence>
<evidence type="ECO:0000313" key="2">
    <source>
        <dbReference type="EMBL" id="GGG08246.1"/>
    </source>
</evidence>
<dbReference type="PANTHER" id="PTHR43179">
    <property type="entry name" value="RHAMNOSYLTRANSFERASE WBBL"/>
    <property type="match status" value="1"/>
</dbReference>
<comment type="caution">
    <text evidence="2">The sequence shown here is derived from an EMBL/GenBank/DDBJ whole genome shotgun (WGS) entry which is preliminary data.</text>
</comment>
<dbReference type="Proteomes" id="UP000608420">
    <property type="component" value="Unassembled WGS sequence"/>
</dbReference>